<dbReference type="FunFam" id="2.30.30.60:FF:000001">
    <property type="entry name" value="MscS Mechanosensitive ion channel"/>
    <property type="match status" value="1"/>
</dbReference>
<dbReference type="InterPro" id="IPR011014">
    <property type="entry name" value="MscS_channel_TM-2"/>
</dbReference>
<feature type="domain" description="Mechanosensitive ion channel transmembrane helices 2/3" evidence="10">
    <location>
        <begin position="74"/>
        <end position="114"/>
    </location>
</feature>
<proteinExistence type="inferred from homology"/>
<dbReference type="InterPro" id="IPR010920">
    <property type="entry name" value="LSM_dom_sf"/>
</dbReference>
<dbReference type="OrthoDB" id="9809206at2"/>
<dbReference type="STRING" id="1471761.B0W44_02330"/>
<dbReference type="SUPFAM" id="SSF50182">
    <property type="entry name" value="Sm-like ribonucleoproteins"/>
    <property type="match status" value="1"/>
</dbReference>
<dbReference type="PANTHER" id="PTHR30460">
    <property type="entry name" value="MODERATE CONDUCTANCE MECHANOSENSITIVE CHANNEL YBIO"/>
    <property type="match status" value="1"/>
</dbReference>
<evidence type="ECO:0000256" key="3">
    <source>
        <dbReference type="ARBA" id="ARBA00022475"/>
    </source>
</evidence>
<dbReference type="InterPro" id="IPR049142">
    <property type="entry name" value="MS_channel_1st"/>
</dbReference>
<keyword evidence="6 8" id="KW-0472">Membrane</keyword>
<keyword evidence="4 8" id="KW-0812">Transmembrane</keyword>
<accession>A0A1U9K420</accession>
<comment type="subcellular location">
    <subcellularLocation>
        <location evidence="1">Cell membrane</location>
        <topology evidence="1">Multi-pass membrane protein</topology>
    </subcellularLocation>
</comment>
<evidence type="ECO:0008006" key="13">
    <source>
        <dbReference type="Google" id="ProtNLM"/>
    </source>
</evidence>
<keyword evidence="5 8" id="KW-1133">Transmembrane helix</keyword>
<comment type="function">
    <text evidence="7">May play a role in resistance to osmotic downshock.</text>
</comment>
<dbReference type="InterPro" id="IPR045276">
    <property type="entry name" value="YbiO_bact"/>
</dbReference>
<dbReference type="Proteomes" id="UP000188603">
    <property type="component" value="Chromosome"/>
</dbReference>
<evidence type="ECO:0000256" key="7">
    <source>
        <dbReference type="ARBA" id="ARBA00059688"/>
    </source>
</evidence>
<dbReference type="Gene3D" id="3.30.70.100">
    <property type="match status" value="1"/>
</dbReference>
<dbReference type="InterPro" id="IPR006685">
    <property type="entry name" value="MscS_channel_2nd"/>
</dbReference>
<dbReference type="Gene3D" id="1.10.287.1260">
    <property type="match status" value="1"/>
</dbReference>
<evidence type="ECO:0000256" key="1">
    <source>
        <dbReference type="ARBA" id="ARBA00004651"/>
    </source>
</evidence>
<protein>
    <recommendedName>
        <fullName evidence="13">Mechanosensitive ion channel protein MscS</fullName>
    </recommendedName>
</protein>
<gene>
    <name evidence="11" type="ORF">B0W44_02330</name>
</gene>
<evidence type="ECO:0000256" key="2">
    <source>
        <dbReference type="ARBA" id="ARBA00008017"/>
    </source>
</evidence>
<evidence type="ECO:0000256" key="4">
    <source>
        <dbReference type="ARBA" id="ARBA00022692"/>
    </source>
</evidence>
<dbReference type="Pfam" id="PF00924">
    <property type="entry name" value="MS_channel_2nd"/>
    <property type="match status" value="1"/>
</dbReference>
<dbReference type="PANTHER" id="PTHR30460:SF0">
    <property type="entry name" value="MODERATE CONDUCTANCE MECHANOSENSITIVE CHANNEL YBIO"/>
    <property type="match status" value="1"/>
</dbReference>
<evidence type="ECO:0000256" key="8">
    <source>
        <dbReference type="SAM" id="Phobius"/>
    </source>
</evidence>
<comment type="similarity">
    <text evidence="2">Belongs to the MscS (TC 1.A.23) family.</text>
</comment>
<feature type="domain" description="Mechanosensitive ion channel MscS" evidence="9">
    <location>
        <begin position="115"/>
        <end position="181"/>
    </location>
</feature>
<keyword evidence="12" id="KW-1185">Reference proteome</keyword>
<dbReference type="SUPFAM" id="SSF82689">
    <property type="entry name" value="Mechanosensitive channel protein MscS (YggB), C-terminal domain"/>
    <property type="match status" value="1"/>
</dbReference>
<evidence type="ECO:0000313" key="12">
    <source>
        <dbReference type="Proteomes" id="UP000188603"/>
    </source>
</evidence>
<dbReference type="AlphaFoldDB" id="A0A1U9K420"/>
<evidence type="ECO:0000256" key="6">
    <source>
        <dbReference type="ARBA" id="ARBA00023136"/>
    </source>
</evidence>
<feature type="transmembrane region" description="Helical" evidence="8">
    <location>
        <begin position="74"/>
        <end position="92"/>
    </location>
</feature>
<dbReference type="SUPFAM" id="SSF82861">
    <property type="entry name" value="Mechanosensitive channel protein MscS (YggB), transmembrane region"/>
    <property type="match status" value="1"/>
</dbReference>
<sequence>MEDMSGHLLNFIQQHFESYDPLTTYIVPVLKTAVIVVISYIILRYSGNWIDRLFKLRHIDEKRAATLSKLLKSVVRYVVYFVAAVTILLNFGVDLMPIFAGAGIVGLAIGFGAQNLVKDVITGFFLIFENQLHVGDYVEVNGKISGTVEEIGLRVTKIREWNERLHYLSNGEISQITNYNRDRMRPLVSVVVPYEENQKVVEQTLDNICHDLFEKYEPYFLEKPSVYGITNLDREGVHYTMMAVTVPEQYWFVERAMRKAIIYTFKSQNIQISYPRRVLFGSQGDNGLPLPIEKLYAERQES</sequence>
<reference evidence="11 12" key="1">
    <citation type="journal article" date="2015" name="Int. J. Syst. Evol. Microbiol.">
        <title>Novibacillus thermophilus gen. nov., sp. nov., a Gram-staining-negative and moderately thermophilic member of the family Thermoactinomycetaceae.</title>
        <authorList>
            <person name="Yang G."/>
            <person name="Chen J."/>
            <person name="Zhou S."/>
        </authorList>
    </citation>
    <scope>NUCLEOTIDE SEQUENCE [LARGE SCALE GENOMIC DNA]</scope>
    <source>
        <strain evidence="11 12">SG-1</strain>
    </source>
</reference>
<dbReference type="KEGG" id="ntr:B0W44_02330"/>
<dbReference type="Pfam" id="PF21088">
    <property type="entry name" value="MS_channel_1st"/>
    <property type="match status" value="1"/>
</dbReference>
<dbReference type="GO" id="GO:0005886">
    <property type="term" value="C:plasma membrane"/>
    <property type="evidence" value="ECO:0007669"/>
    <property type="project" value="UniProtKB-SubCell"/>
</dbReference>
<feature type="transmembrane region" description="Helical" evidence="8">
    <location>
        <begin position="25"/>
        <end position="43"/>
    </location>
</feature>
<keyword evidence="3" id="KW-1003">Cell membrane</keyword>
<dbReference type="GO" id="GO:0008381">
    <property type="term" value="F:mechanosensitive monoatomic ion channel activity"/>
    <property type="evidence" value="ECO:0007669"/>
    <property type="project" value="InterPro"/>
</dbReference>
<dbReference type="InterPro" id="IPR023408">
    <property type="entry name" value="MscS_beta-dom_sf"/>
</dbReference>
<dbReference type="Gene3D" id="2.30.30.60">
    <property type="match status" value="1"/>
</dbReference>
<evidence type="ECO:0000256" key="5">
    <source>
        <dbReference type="ARBA" id="ARBA00022989"/>
    </source>
</evidence>
<name>A0A1U9K420_9BACL</name>
<dbReference type="EMBL" id="CP019699">
    <property type="protein sequence ID" value="AQS54778.1"/>
    <property type="molecule type" value="Genomic_DNA"/>
</dbReference>
<dbReference type="InterPro" id="IPR011066">
    <property type="entry name" value="MscS_channel_C_sf"/>
</dbReference>
<evidence type="ECO:0000259" key="10">
    <source>
        <dbReference type="Pfam" id="PF21088"/>
    </source>
</evidence>
<organism evidence="11 12">
    <name type="scientific">Novibacillus thermophilus</name>
    <dbReference type="NCBI Taxonomy" id="1471761"/>
    <lineage>
        <taxon>Bacteria</taxon>
        <taxon>Bacillati</taxon>
        <taxon>Bacillota</taxon>
        <taxon>Bacilli</taxon>
        <taxon>Bacillales</taxon>
        <taxon>Thermoactinomycetaceae</taxon>
        <taxon>Novibacillus</taxon>
    </lineage>
</organism>
<evidence type="ECO:0000259" key="9">
    <source>
        <dbReference type="Pfam" id="PF00924"/>
    </source>
</evidence>
<evidence type="ECO:0000313" key="11">
    <source>
        <dbReference type="EMBL" id="AQS54778.1"/>
    </source>
</evidence>